<dbReference type="EMBL" id="JYDW01002433">
    <property type="protein sequence ID" value="KRZ46710.1"/>
    <property type="molecule type" value="Genomic_DNA"/>
</dbReference>
<evidence type="ECO:0000313" key="1">
    <source>
        <dbReference type="EMBL" id="KRZ46710.1"/>
    </source>
</evidence>
<sequence length="34" mass="3899">MLPEDNQQPWQGGLIEHSHVVEIESQPPVSYLIQ</sequence>
<proteinExistence type="predicted"/>
<gene>
    <name evidence="1" type="ORF">T02_16192</name>
</gene>
<organism evidence="1 2">
    <name type="scientific">Trichinella nativa</name>
    <dbReference type="NCBI Taxonomy" id="6335"/>
    <lineage>
        <taxon>Eukaryota</taxon>
        <taxon>Metazoa</taxon>
        <taxon>Ecdysozoa</taxon>
        <taxon>Nematoda</taxon>
        <taxon>Enoplea</taxon>
        <taxon>Dorylaimia</taxon>
        <taxon>Trichinellida</taxon>
        <taxon>Trichinellidae</taxon>
        <taxon>Trichinella</taxon>
    </lineage>
</organism>
<reference evidence="1 2" key="1">
    <citation type="submission" date="2015-05" db="EMBL/GenBank/DDBJ databases">
        <title>Evolution of Trichinella species and genotypes.</title>
        <authorList>
            <person name="Korhonen P.K."/>
            <person name="Edoardo P."/>
            <person name="Giuseppe L.R."/>
            <person name="Gasser R.B."/>
        </authorList>
    </citation>
    <scope>NUCLEOTIDE SEQUENCE [LARGE SCALE GENOMIC DNA]</scope>
    <source>
        <strain evidence="1">ISS10</strain>
    </source>
</reference>
<accession>A0A0V1KHI2</accession>
<protein>
    <submittedName>
        <fullName evidence="1">Uncharacterized protein</fullName>
    </submittedName>
</protein>
<dbReference type="Proteomes" id="UP000054721">
    <property type="component" value="Unassembled WGS sequence"/>
</dbReference>
<dbReference type="AlphaFoldDB" id="A0A0V1KHI2"/>
<name>A0A0V1KHI2_9BILA</name>
<evidence type="ECO:0000313" key="2">
    <source>
        <dbReference type="Proteomes" id="UP000054721"/>
    </source>
</evidence>
<keyword evidence="2" id="KW-1185">Reference proteome</keyword>
<comment type="caution">
    <text evidence="1">The sequence shown here is derived from an EMBL/GenBank/DDBJ whole genome shotgun (WGS) entry which is preliminary data.</text>
</comment>